<protein>
    <recommendedName>
        <fullName evidence="7">Xaa-Pro dipeptidase</fullName>
        <shortName evidence="7">X-Pro dipeptidase</shortName>
        <ecNumber evidence="7">3.4.13.9</ecNumber>
    </recommendedName>
    <alternativeName>
        <fullName evidence="7">Imidodipeptidase</fullName>
    </alternativeName>
    <alternativeName>
        <fullName evidence="7">Proline dipeptidase</fullName>
        <shortName evidence="7">Prolidase</shortName>
    </alternativeName>
</protein>
<dbReference type="InterPro" id="IPR052433">
    <property type="entry name" value="X-Pro_dipept-like"/>
</dbReference>
<dbReference type="InterPro" id="IPR029149">
    <property type="entry name" value="Creatin/AminoP/Spt16_N"/>
</dbReference>
<evidence type="ECO:0000256" key="3">
    <source>
        <dbReference type="ARBA" id="ARBA00022801"/>
    </source>
</evidence>
<dbReference type="HAMAP" id="MF_01279">
    <property type="entry name" value="X_Pro_dipeptid"/>
    <property type="match status" value="1"/>
</dbReference>
<evidence type="ECO:0000313" key="11">
    <source>
        <dbReference type="Proteomes" id="UP000199040"/>
    </source>
</evidence>
<dbReference type="GO" id="GO:0004177">
    <property type="term" value="F:aminopeptidase activity"/>
    <property type="evidence" value="ECO:0007669"/>
    <property type="project" value="TreeGrafter"/>
</dbReference>
<feature type="domain" description="Peptidase M24" evidence="8">
    <location>
        <begin position="163"/>
        <end position="424"/>
    </location>
</feature>
<evidence type="ECO:0000256" key="4">
    <source>
        <dbReference type="ARBA" id="ARBA00022997"/>
    </source>
</evidence>
<dbReference type="GO" id="GO:0016795">
    <property type="term" value="F:phosphoric triester hydrolase activity"/>
    <property type="evidence" value="ECO:0007669"/>
    <property type="project" value="InterPro"/>
</dbReference>
<dbReference type="PROSITE" id="PS00491">
    <property type="entry name" value="PROLINE_PEPTIDASE"/>
    <property type="match status" value="1"/>
</dbReference>
<feature type="binding site" evidence="7">
    <location>
        <position position="334"/>
    </location>
    <ligand>
        <name>Mn(2+)</name>
        <dbReference type="ChEBI" id="CHEBI:29035"/>
        <label>1</label>
    </ligand>
</feature>
<dbReference type="Pfam" id="PF00557">
    <property type="entry name" value="Peptidase_M24"/>
    <property type="match status" value="1"/>
</dbReference>
<dbReference type="PANTHER" id="PTHR43226">
    <property type="entry name" value="XAA-PRO AMINOPEPTIDASE 3"/>
    <property type="match status" value="1"/>
</dbReference>
<dbReference type="EC" id="3.4.13.9" evidence="7"/>
<dbReference type="GO" id="GO:0046872">
    <property type="term" value="F:metal ion binding"/>
    <property type="evidence" value="ECO:0007669"/>
    <property type="project" value="UniProtKB-KW"/>
</dbReference>
<evidence type="ECO:0000256" key="1">
    <source>
        <dbReference type="ARBA" id="ARBA00022670"/>
    </source>
</evidence>
<feature type="binding site" evidence="7">
    <location>
        <position position="417"/>
    </location>
    <ligand>
        <name>Mn(2+)</name>
        <dbReference type="ChEBI" id="CHEBI:29035"/>
        <label>2</label>
    </ligand>
</feature>
<dbReference type="InterPro" id="IPR001131">
    <property type="entry name" value="Peptidase_M24B_aminopep-P_CS"/>
</dbReference>
<dbReference type="Proteomes" id="UP000199040">
    <property type="component" value="Unassembled WGS sequence"/>
</dbReference>
<name>A0A1I3CF47_9GAMM</name>
<comment type="catalytic activity">
    <reaction evidence="7">
        <text>Xaa-L-Pro dipeptide + H2O = an L-alpha-amino acid + L-proline</text>
        <dbReference type="Rhea" id="RHEA:76407"/>
        <dbReference type="ChEBI" id="CHEBI:15377"/>
        <dbReference type="ChEBI" id="CHEBI:59869"/>
        <dbReference type="ChEBI" id="CHEBI:60039"/>
        <dbReference type="ChEBI" id="CHEBI:195196"/>
        <dbReference type="EC" id="3.4.13.9"/>
    </reaction>
</comment>
<proteinExistence type="inferred from homology"/>
<dbReference type="GO" id="GO:0005829">
    <property type="term" value="C:cytosol"/>
    <property type="evidence" value="ECO:0007669"/>
    <property type="project" value="TreeGrafter"/>
</dbReference>
<comment type="cofactor">
    <cofactor evidence="7">
        <name>Mn(2+)</name>
        <dbReference type="ChEBI" id="CHEBI:29035"/>
    </cofactor>
    <text evidence="7">Binds 2 manganese ions per subunit.</text>
</comment>
<evidence type="ECO:0000256" key="7">
    <source>
        <dbReference type="HAMAP-Rule" id="MF_01279"/>
    </source>
</evidence>
<dbReference type="SUPFAM" id="SSF55920">
    <property type="entry name" value="Creatinase/aminopeptidase"/>
    <property type="match status" value="1"/>
</dbReference>
<reference evidence="10 11" key="1">
    <citation type="submission" date="2016-10" db="EMBL/GenBank/DDBJ databases">
        <authorList>
            <person name="de Groot N.N."/>
        </authorList>
    </citation>
    <scope>NUCLEOTIDE SEQUENCE [LARGE SCALE GENOMIC DNA]</scope>
    <source>
        <strain evidence="10 11">CGMCC 1.6848</strain>
    </source>
</reference>
<keyword evidence="2 7" id="KW-0479">Metal-binding</keyword>
<dbReference type="Gene3D" id="3.40.350.10">
    <property type="entry name" value="Creatinase/prolidase N-terminal domain"/>
    <property type="match status" value="1"/>
</dbReference>
<feature type="domain" description="Xaa-Pro dipeptidase N-terminal" evidence="9">
    <location>
        <begin position="11"/>
        <end position="150"/>
    </location>
</feature>
<comment type="function">
    <text evidence="7">Splits dipeptides with a prolyl residue in the C-terminal position.</text>
</comment>
<feature type="binding site" evidence="7">
    <location>
        <position position="378"/>
    </location>
    <ligand>
        <name>Mn(2+)</name>
        <dbReference type="ChEBI" id="CHEBI:29035"/>
        <label>1</label>
    </ligand>
</feature>
<dbReference type="InterPro" id="IPR036005">
    <property type="entry name" value="Creatinase/aminopeptidase-like"/>
</dbReference>
<sequence length="437" mass="48292">MSDNCPTAQLNHLDWLTSAYQRVAEAQGYEGFLLYSGEPRCHHADDQAATFRTYAHFLHWVPMPGLSHSWLYIRPGTKPTLYLHAPADFWHLPPELPDAPWTTRFDIRPTAETAPPRPPRGRLAVLGDVPAGIAERLGGELNPPHLLRALDELRVKKTPYEVDCIREANRLALAGHQAARDAFNAGTTELDIQLAFLGASRQRESDVPYQNIIGLNRHAGVLHYQHYNVHPPASYSSLLVDAGRSVAGYAADITRTWAGNDADPQFSALIHSMNVMQQRLIEAIRPGVSFIALHQHMHQALGTLLIEHGLIHCSEEAAVESGITRAFCPHGLGHLLGLQVHDVGGRMTPDGQPLPAPQGDPALRLTRELEADMVVTVEPGLYFIPMLLEPLRDSTAGAHIDWMKVDTLASHGGIRIEDNVLVTKEDQENLTRVQMTS</sequence>
<keyword evidence="6 7" id="KW-0464">Manganese</keyword>
<evidence type="ECO:0000256" key="6">
    <source>
        <dbReference type="ARBA" id="ARBA00023211"/>
    </source>
</evidence>
<feature type="binding site" evidence="7">
    <location>
        <position position="241"/>
    </location>
    <ligand>
        <name>Mn(2+)</name>
        <dbReference type="ChEBI" id="CHEBI:29035"/>
        <label>2</label>
    </ligand>
</feature>
<evidence type="ECO:0000313" key="10">
    <source>
        <dbReference type="EMBL" id="SFH73065.1"/>
    </source>
</evidence>
<evidence type="ECO:0000256" key="2">
    <source>
        <dbReference type="ARBA" id="ARBA00022723"/>
    </source>
</evidence>
<dbReference type="InterPro" id="IPR048819">
    <property type="entry name" value="PepQ_N"/>
</dbReference>
<evidence type="ECO:0000256" key="5">
    <source>
        <dbReference type="ARBA" id="ARBA00023049"/>
    </source>
</evidence>
<comment type="similarity">
    <text evidence="7">Belongs to the peptidase M24B family. Bacterial-type prolidase subfamily.</text>
</comment>
<dbReference type="RefSeq" id="WP_092846881.1">
    <property type="nucleotide sequence ID" value="NZ_FOPY01000008.1"/>
</dbReference>
<dbReference type="GO" id="GO:0102009">
    <property type="term" value="F:proline dipeptidase activity"/>
    <property type="evidence" value="ECO:0007669"/>
    <property type="project" value="UniProtKB-EC"/>
</dbReference>
<keyword evidence="5 7" id="KW-0482">Metalloprotease</keyword>
<dbReference type="EMBL" id="FOPY01000008">
    <property type="protein sequence ID" value="SFH73065.1"/>
    <property type="molecule type" value="Genomic_DNA"/>
</dbReference>
<organism evidence="10 11">
    <name type="scientific">Modicisalibacter xianhensis</name>
    <dbReference type="NCBI Taxonomy" id="442341"/>
    <lineage>
        <taxon>Bacteria</taxon>
        <taxon>Pseudomonadati</taxon>
        <taxon>Pseudomonadota</taxon>
        <taxon>Gammaproteobacteria</taxon>
        <taxon>Oceanospirillales</taxon>
        <taxon>Halomonadaceae</taxon>
        <taxon>Modicisalibacter</taxon>
    </lineage>
</organism>
<dbReference type="InterPro" id="IPR022846">
    <property type="entry name" value="X_Pro_dipept"/>
</dbReference>
<dbReference type="PANTHER" id="PTHR43226:SF8">
    <property type="entry name" value="XAA-PRO DIPEPTIDASE"/>
    <property type="match status" value="1"/>
</dbReference>
<dbReference type="GO" id="GO:0006508">
    <property type="term" value="P:proteolysis"/>
    <property type="evidence" value="ECO:0007669"/>
    <property type="project" value="UniProtKB-KW"/>
</dbReference>
<dbReference type="Pfam" id="PF21216">
    <property type="entry name" value="PepQ_N"/>
    <property type="match status" value="1"/>
</dbReference>
<dbReference type="NCBIfam" id="NF010133">
    <property type="entry name" value="PRK13607.1"/>
    <property type="match status" value="1"/>
</dbReference>
<feature type="binding site" evidence="7">
    <location>
        <position position="252"/>
    </location>
    <ligand>
        <name>Mn(2+)</name>
        <dbReference type="ChEBI" id="CHEBI:29035"/>
        <label>1</label>
    </ligand>
</feature>
<keyword evidence="1 7" id="KW-0645">Protease</keyword>
<dbReference type="InterPro" id="IPR000994">
    <property type="entry name" value="Pept_M24"/>
</dbReference>
<keyword evidence="4 7" id="KW-0224">Dipeptidase</keyword>
<dbReference type="STRING" id="442341.SAMN04487959_108180"/>
<gene>
    <name evidence="7" type="primary">pepQ</name>
    <name evidence="10" type="ORF">SAMN04487959_108180</name>
</gene>
<feature type="binding site" evidence="7">
    <location>
        <position position="417"/>
    </location>
    <ligand>
        <name>Mn(2+)</name>
        <dbReference type="ChEBI" id="CHEBI:29035"/>
        <label>1</label>
    </ligand>
</feature>
<feature type="binding site" evidence="7">
    <location>
        <position position="252"/>
    </location>
    <ligand>
        <name>Mn(2+)</name>
        <dbReference type="ChEBI" id="CHEBI:29035"/>
        <label>2</label>
    </ligand>
</feature>
<accession>A0A1I3CF47</accession>
<evidence type="ECO:0000259" key="9">
    <source>
        <dbReference type="Pfam" id="PF21216"/>
    </source>
</evidence>
<dbReference type="AlphaFoldDB" id="A0A1I3CF47"/>
<dbReference type="GO" id="GO:0008235">
    <property type="term" value="F:metalloexopeptidase activity"/>
    <property type="evidence" value="ECO:0007669"/>
    <property type="project" value="UniProtKB-UniRule"/>
</dbReference>
<evidence type="ECO:0000259" key="8">
    <source>
        <dbReference type="Pfam" id="PF00557"/>
    </source>
</evidence>
<keyword evidence="11" id="KW-1185">Reference proteome</keyword>
<dbReference type="Gene3D" id="3.90.230.10">
    <property type="entry name" value="Creatinase/methionine aminopeptidase superfamily"/>
    <property type="match status" value="1"/>
</dbReference>
<keyword evidence="3 7" id="KW-0378">Hydrolase</keyword>